<organism evidence="1 2">
    <name type="scientific">Billgrantia campisalis</name>
    <dbReference type="NCBI Taxonomy" id="74661"/>
    <lineage>
        <taxon>Bacteria</taxon>
        <taxon>Pseudomonadati</taxon>
        <taxon>Pseudomonadota</taxon>
        <taxon>Gammaproteobacteria</taxon>
        <taxon>Oceanospirillales</taxon>
        <taxon>Halomonadaceae</taxon>
        <taxon>Billgrantia</taxon>
    </lineage>
</organism>
<sequence length="207" mass="23074">MTKALNIIGFILLIFSIFVFGLKGMAAEMGIAVAASGVFLAFANLDKFSEFKGAGFEAKLREAVDEANATIENLKSVAAPLLTTTIDLLAKDGRWGGDSAFDKNHALYDKLIALQEDIDISDGSLEKAKAQYLNIHAWDMISDLASDIERAGKEKFTVEVREKLGSHSFDEPPCLEKFLSLLDEAELQDKERQKLERIRQYYQTYKL</sequence>
<name>A0ABS9PDQ5_9GAMM</name>
<keyword evidence="2" id="KW-1185">Reference proteome</keyword>
<protein>
    <submittedName>
        <fullName evidence="1">Uncharacterized protein</fullName>
    </submittedName>
</protein>
<accession>A0ABS9PDQ5</accession>
<comment type="caution">
    <text evidence="1">The sequence shown here is derived from an EMBL/GenBank/DDBJ whole genome shotgun (WGS) entry which is preliminary data.</text>
</comment>
<reference evidence="1 2" key="1">
    <citation type="submission" date="2020-05" db="EMBL/GenBank/DDBJ databases">
        <title>Comparative genomic analysis of denitrifying bacteria from Halomonas genus.</title>
        <authorList>
            <person name="Wang L."/>
            <person name="Shao Z."/>
        </authorList>
    </citation>
    <scope>NUCLEOTIDE SEQUENCE [LARGE SCALE GENOMIC DNA]</scope>
    <source>
        <strain evidence="1 2">A4</strain>
    </source>
</reference>
<gene>
    <name evidence="1" type="ORF">HOP52_19350</name>
</gene>
<proteinExistence type="predicted"/>
<evidence type="ECO:0000313" key="2">
    <source>
        <dbReference type="Proteomes" id="UP000814385"/>
    </source>
</evidence>
<dbReference type="RefSeq" id="WP_238979170.1">
    <property type="nucleotide sequence ID" value="NZ_JABFUC010000030.1"/>
</dbReference>
<evidence type="ECO:0000313" key="1">
    <source>
        <dbReference type="EMBL" id="MCG6659900.1"/>
    </source>
</evidence>
<dbReference type="EMBL" id="JABFUC010000030">
    <property type="protein sequence ID" value="MCG6659900.1"/>
    <property type="molecule type" value="Genomic_DNA"/>
</dbReference>
<dbReference type="Proteomes" id="UP000814385">
    <property type="component" value="Unassembled WGS sequence"/>
</dbReference>